<dbReference type="CDD" id="cd01109">
    <property type="entry name" value="HTH_YyaN"/>
    <property type="match status" value="1"/>
</dbReference>
<organism evidence="3 4">
    <name type="scientific">Coprobacillus cateniformis</name>
    <dbReference type="NCBI Taxonomy" id="100884"/>
    <lineage>
        <taxon>Bacteria</taxon>
        <taxon>Bacillati</taxon>
        <taxon>Bacillota</taxon>
        <taxon>Erysipelotrichia</taxon>
        <taxon>Erysipelotrichales</taxon>
        <taxon>Coprobacillaceae</taxon>
        <taxon>Coprobacillus</taxon>
    </lineage>
</organism>
<dbReference type="AlphaFoldDB" id="E7GCG4"/>
<dbReference type="GO" id="GO:0003677">
    <property type="term" value="F:DNA binding"/>
    <property type="evidence" value="ECO:0007669"/>
    <property type="project" value="UniProtKB-KW"/>
</dbReference>
<evidence type="ECO:0000313" key="3">
    <source>
        <dbReference type="EMBL" id="EFW04173.1"/>
    </source>
</evidence>
<reference evidence="3 4" key="1">
    <citation type="submission" date="2010-12" db="EMBL/GenBank/DDBJ databases">
        <title>The Genome Sequence of Coprobacillus sp. strain 29_1.</title>
        <authorList>
            <consortium name="The Broad Institute Genome Sequencing Platform"/>
            <person name="Earl A."/>
            <person name="Ward D."/>
            <person name="Feldgarden M."/>
            <person name="Gevers D."/>
            <person name="Daigneault M."/>
            <person name="Sibley C.D."/>
            <person name="White A."/>
            <person name="Strauss J."/>
            <person name="Allen-Vercoe E."/>
            <person name="Young S.K."/>
            <person name="Zeng Q."/>
            <person name="Gargeya S."/>
            <person name="Fitzgerald M."/>
            <person name="Haas B."/>
            <person name="Abouelleil A."/>
            <person name="Alvarado L."/>
            <person name="Arachchi H.M."/>
            <person name="Berlin A."/>
            <person name="Brown A."/>
            <person name="Chapman S.B."/>
            <person name="Chen Z."/>
            <person name="Dunbar C."/>
            <person name="Freedman E."/>
            <person name="Gearin G."/>
            <person name="Gellesch M."/>
            <person name="Goldberg J."/>
            <person name="Griggs A."/>
            <person name="Gujja S."/>
            <person name="Heilman E."/>
            <person name="Heiman D."/>
            <person name="Howarth C."/>
            <person name="Larson L."/>
            <person name="Lui A."/>
            <person name="MacDonald P.J.P."/>
            <person name="Mehta T."/>
            <person name="Montmayeur A."/>
            <person name="Murphy C."/>
            <person name="Neiman D."/>
            <person name="Pearson M."/>
            <person name="Priest M."/>
            <person name="Roberts A."/>
            <person name="Saif S."/>
            <person name="Shea T."/>
            <person name="Shenoy N."/>
            <person name="Sisk P."/>
            <person name="Stolte C."/>
            <person name="Sykes S."/>
            <person name="White J."/>
            <person name="Yandava C."/>
            <person name="Nusbaum C."/>
            <person name="Birren B."/>
        </authorList>
    </citation>
    <scope>NUCLEOTIDE SEQUENCE [LARGE SCALE GENOMIC DNA]</scope>
    <source>
        <strain evidence="3 4">29_1</strain>
    </source>
</reference>
<dbReference type="GO" id="GO:0003700">
    <property type="term" value="F:DNA-binding transcription factor activity"/>
    <property type="evidence" value="ECO:0007669"/>
    <property type="project" value="InterPro"/>
</dbReference>
<dbReference type="EMBL" id="ADKX01000039">
    <property type="protein sequence ID" value="EFW04173.1"/>
    <property type="molecule type" value="Genomic_DNA"/>
</dbReference>
<dbReference type="Pfam" id="PF13411">
    <property type="entry name" value="MerR_1"/>
    <property type="match status" value="1"/>
</dbReference>
<sequence>MYYTIGEVAKMFNLTPSTIRYYDKEGLLPFVERQSGIRKFSQDDVNMLKTIECLKETGMPIKDIKIFSQWCLEGDCTLNERLEMFYQRREIVKQQMADLQDIMDHIEYKCNYYEKAVAANSESIHKNSTKKEINESISI</sequence>
<gene>
    <name evidence="3" type="ORF">HMPREF9488_02456</name>
</gene>
<dbReference type="STRING" id="100884.GCA_000269565_00108"/>
<dbReference type="OrthoDB" id="9811174at2"/>
<dbReference type="GeneID" id="78228041"/>
<dbReference type="InterPro" id="IPR009061">
    <property type="entry name" value="DNA-bd_dom_put_sf"/>
</dbReference>
<dbReference type="eggNOG" id="COG0789">
    <property type="taxonomic scope" value="Bacteria"/>
</dbReference>
<dbReference type="PANTHER" id="PTHR30204">
    <property type="entry name" value="REDOX-CYCLING DRUG-SENSING TRANSCRIPTIONAL ACTIVATOR SOXR"/>
    <property type="match status" value="1"/>
</dbReference>
<dbReference type="InterPro" id="IPR000551">
    <property type="entry name" value="MerR-type_HTH_dom"/>
</dbReference>
<evidence type="ECO:0000259" key="2">
    <source>
        <dbReference type="PROSITE" id="PS50937"/>
    </source>
</evidence>
<dbReference type="RefSeq" id="WP_008789544.1">
    <property type="nucleotide sequence ID" value="NZ_AKCB01000001.1"/>
</dbReference>
<dbReference type="Gene3D" id="1.10.1660.10">
    <property type="match status" value="1"/>
</dbReference>
<name>E7GCG4_9FIRM</name>
<protein>
    <submittedName>
        <fullName evidence="3">HTH transcriptional regulator MerR family protein</fullName>
    </submittedName>
</protein>
<accession>E7GCG4</accession>
<dbReference type="HOGENOM" id="CLU_060077_8_0_9"/>
<keyword evidence="1" id="KW-0238">DNA-binding</keyword>
<dbReference type="PROSITE" id="PS50937">
    <property type="entry name" value="HTH_MERR_2"/>
    <property type="match status" value="1"/>
</dbReference>
<keyword evidence="4" id="KW-1185">Reference proteome</keyword>
<evidence type="ECO:0000256" key="1">
    <source>
        <dbReference type="ARBA" id="ARBA00023125"/>
    </source>
</evidence>
<dbReference type="Proteomes" id="UP000003157">
    <property type="component" value="Unassembled WGS sequence"/>
</dbReference>
<dbReference type="PANTHER" id="PTHR30204:SF82">
    <property type="entry name" value="TRANSCRIPTIONAL REGULATOR, MERR FAMILY"/>
    <property type="match status" value="1"/>
</dbReference>
<dbReference type="SMART" id="SM00422">
    <property type="entry name" value="HTH_MERR"/>
    <property type="match status" value="1"/>
</dbReference>
<proteinExistence type="predicted"/>
<dbReference type="InterPro" id="IPR047057">
    <property type="entry name" value="MerR_fam"/>
</dbReference>
<dbReference type="SUPFAM" id="SSF46955">
    <property type="entry name" value="Putative DNA-binding domain"/>
    <property type="match status" value="1"/>
</dbReference>
<evidence type="ECO:0000313" key="4">
    <source>
        <dbReference type="Proteomes" id="UP000003157"/>
    </source>
</evidence>
<feature type="domain" description="HTH merR-type" evidence="2">
    <location>
        <begin position="2"/>
        <end position="69"/>
    </location>
</feature>
<dbReference type="PRINTS" id="PR00040">
    <property type="entry name" value="HTHMERR"/>
</dbReference>
<comment type="caution">
    <text evidence="3">The sequence shown here is derived from an EMBL/GenBank/DDBJ whole genome shotgun (WGS) entry which is preliminary data.</text>
</comment>